<reference evidence="1" key="2">
    <citation type="submission" date="2022-01" db="EMBL/GenBank/DDBJ databases">
        <authorList>
            <person name="Yamashiro T."/>
            <person name="Shiraishi A."/>
            <person name="Satake H."/>
            <person name="Nakayama K."/>
        </authorList>
    </citation>
    <scope>NUCLEOTIDE SEQUENCE</scope>
</reference>
<name>A0ABQ4XBB3_9ASTR</name>
<proteinExistence type="predicted"/>
<gene>
    <name evidence="1" type="ORF">Tco_0657273</name>
</gene>
<evidence type="ECO:0000313" key="2">
    <source>
        <dbReference type="Proteomes" id="UP001151760"/>
    </source>
</evidence>
<comment type="caution">
    <text evidence="1">The sequence shown here is derived from an EMBL/GenBank/DDBJ whole genome shotgun (WGS) entry which is preliminary data.</text>
</comment>
<keyword evidence="2" id="KW-1185">Reference proteome</keyword>
<evidence type="ECO:0000313" key="1">
    <source>
        <dbReference type="EMBL" id="GJS62489.1"/>
    </source>
</evidence>
<dbReference type="Proteomes" id="UP001151760">
    <property type="component" value="Unassembled WGS sequence"/>
</dbReference>
<organism evidence="1 2">
    <name type="scientific">Tanacetum coccineum</name>
    <dbReference type="NCBI Taxonomy" id="301880"/>
    <lineage>
        <taxon>Eukaryota</taxon>
        <taxon>Viridiplantae</taxon>
        <taxon>Streptophyta</taxon>
        <taxon>Embryophyta</taxon>
        <taxon>Tracheophyta</taxon>
        <taxon>Spermatophyta</taxon>
        <taxon>Magnoliopsida</taxon>
        <taxon>eudicotyledons</taxon>
        <taxon>Gunneridae</taxon>
        <taxon>Pentapetalae</taxon>
        <taxon>asterids</taxon>
        <taxon>campanulids</taxon>
        <taxon>Asterales</taxon>
        <taxon>Asteraceae</taxon>
        <taxon>Asteroideae</taxon>
        <taxon>Anthemideae</taxon>
        <taxon>Anthemidinae</taxon>
        <taxon>Tanacetum</taxon>
    </lineage>
</organism>
<accession>A0ABQ4XBB3</accession>
<reference evidence="1" key="1">
    <citation type="journal article" date="2022" name="Int. J. Mol. Sci.">
        <title>Draft Genome of Tanacetum Coccineum: Genomic Comparison of Closely Related Tanacetum-Family Plants.</title>
        <authorList>
            <person name="Yamashiro T."/>
            <person name="Shiraishi A."/>
            <person name="Nakayama K."/>
            <person name="Satake H."/>
        </authorList>
    </citation>
    <scope>NUCLEOTIDE SEQUENCE</scope>
</reference>
<dbReference type="EMBL" id="BQNB010009364">
    <property type="protein sequence ID" value="GJS62489.1"/>
    <property type="molecule type" value="Genomic_DNA"/>
</dbReference>
<protein>
    <submittedName>
        <fullName evidence="1">Uncharacterized protein</fullName>
    </submittedName>
</protein>
<sequence>MLMQIHAWDICDCSVTSLEKAEELDQNYVLETELEKVNQFCSVLDITNTNALAKATKPHMLMQIHEKDIFSDERLNRQFSSLMAFSSEGSGFESMFSIPSSTINFLKVGSFRGLVKISAS</sequence>